<protein>
    <submittedName>
        <fullName evidence="2">Uncharacterized protein</fullName>
    </submittedName>
</protein>
<accession>A0A6A6G4B7</accession>
<dbReference type="EMBL" id="ML992512">
    <property type="protein sequence ID" value="KAF2220605.1"/>
    <property type="molecule type" value="Genomic_DNA"/>
</dbReference>
<sequence>MRCVGHARLEIVEHSVNANGVFRLLFTVEVRDGPRRHRNNLDALHLPEDQCACTASKTSLNRPPYQSGRATATRPWATRRRPCSAYLLLQDLMRSVTSKQRDVARHARMSHRKSITRSNQDQSKLHKIYPAEHALPSIQLRPIWHQHSLPDHPNPFCQSYHVTSPRSHARTAYLVTTDPQVESSNTAPNLPTTKSPPEVHRTTSHMPQPFPKSRRSKRSNPSNADNKRPFPLSPLVYPSPCPNMNMHMSRGQKICAPPSCGQFSQWMALPTRLEMDMRTSVSWFCGT</sequence>
<proteinExistence type="predicted"/>
<keyword evidence="3" id="KW-1185">Reference proteome</keyword>
<gene>
    <name evidence="2" type="ORF">BDZ85DRAFT_28883</name>
</gene>
<organism evidence="2 3">
    <name type="scientific">Elsinoe ampelina</name>
    <dbReference type="NCBI Taxonomy" id="302913"/>
    <lineage>
        <taxon>Eukaryota</taxon>
        <taxon>Fungi</taxon>
        <taxon>Dikarya</taxon>
        <taxon>Ascomycota</taxon>
        <taxon>Pezizomycotina</taxon>
        <taxon>Dothideomycetes</taxon>
        <taxon>Dothideomycetidae</taxon>
        <taxon>Myriangiales</taxon>
        <taxon>Elsinoaceae</taxon>
        <taxon>Elsinoe</taxon>
    </lineage>
</organism>
<name>A0A6A6G4B7_9PEZI</name>
<evidence type="ECO:0000313" key="2">
    <source>
        <dbReference type="EMBL" id="KAF2220605.1"/>
    </source>
</evidence>
<evidence type="ECO:0000256" key="1">
    <source>
        <dbReference type="SAM" id="MobiDB-lite"/>
    </source>
</evidence>
<feature type="compositionally biased region" description="Polar residues" evidence="1">
    <location>
        <begin position="177"/>
        <end position="195"/>
    </location>
</feature>
<feature type="region of interest" description="Disordered" evidence="1">
    <location>
        <begin position="176"/>
        <end position="233"/>
    </location>
</feature>
<dbReference type="AlphaFoldDB" id="A0A6A6G4B7"/>
<dbReference type="Proteomes" id="UP000799538">
    <property type="component" value="Unassembled WGS sequence"/>
</dbReference>
<evidence type="ECO:0000313" key="3">
    <source>
        <dbReference type="Proteomes" id="UP000799538"/>
    </source>
</evidence>
<reference evidence="3" key="1">
    <citation type="journal article" date="2020" name="Stud. Mycol.">
        <title>101 Dothideomycetes genomes: A test case for predicting lifestyles and emergence of pathogens.</title>
        <authorList>
            <person name="Haridas S."/>
            <person name="Albert R."/>
            <person name="Binder M."/>
            <person name="Bloem J."/>
            <person name="LaButti K."/>
            <person name="Salamov A."/>
            <person name="Andreopoulos B."/>
            <person name="Baker S."/>
            <person name="Barry K."/>
            <person name="Bills G."/>
            <person name="Bluhm B."/>
            <person name="Cannon C."/>
            <person name="Castanera R."/>
            <person name="Culley D."/>
            <person name="Daum C."/>
            <person name="Ezra D."/>
            <person name="Gonzalez J."/>
            <person name="Henrissat B."/>
            <person name="Kuo A."/>
            <person name="Liang C."/>
            <person name="Lipzen A."/>
            <person name="Lutzoni F."/>
            <person name="Magnuson J."/>
            <person name="Mondo S."/>
            <person name="Nolan M."/>
            <person name="Ohm R."/>
            <person name="Pangilinan J."/>
            <person name="Park H.-J."/>
            <person name="Ramirez L."/>
            <person name="Alfaro M."/>
            <person name="Sun H."/>
            <person name="Tritt A."/>
            <person name="Yoshinaga Y."/>
            <person name="Zwiers L.-H."/>
            <person name="Turgeon B."/>
            <person name="Goodwin S."/>
            <person name="Spatafora J."/>
            <person name="Crous P."/>
            <person name="Grigoriev I."/>
        </authorList>
    </citation>
    <scope>NUCLEOTIDE SEQUENCE [LARGE SCALE GENOMIC DNA]</scope>
    <source>
        <strain evidence="3">CECT 20119</strain>
    </source>
</reference>